<dbReference type="EMBL" id="JACMRX010000002">
    <property type="protein sequence ID" value="KAF7994326.1"/>
    <property type="molecule type" value="Genomic_DNA"/>
</dbReference>
<gene>
    <name evidence="1" type="ORF">HCN44_003416</name>
</gene>
<accession>A0A834XY51</accession>
<dbReference type="OrthoDB" id="7551839at2759"/>
<keyword evidence="2" id="KW-1185">Reference proteome</keyword>
<evidence type="ECO:0000313" key="2">
    <source>
        <dbReference type="Proteomes" id="UP000639338"/>
    </source>
</evidence>
<dbReference type="AlphaFoldDB" id="A0A834XY51"/>
<reference evidence="1 2" key="1">
    <citation type="submission" date="2020-08" db="EMBL/GenBank/DDBJ databases">
        <title>Aphidius gifuensis genome sequencing and assembly.</title>
        <authorList>
            <person name="Du Z."/>
        </authorList>
    </citation>
    <scope>NUCLEOTIDE SEQUENCE [LARGE SCALE GENOMIC DNA]</scope>
    <source>
        <strain evidence="1">YNYX2018</strain>
        <tissue evidence="1">Adults</tissue>
    </source>
</reference>
<name>A0A834XY51_APHGI</name>
<organism evidence="1 2">
    <name type="scientific">Aphidius gifuensis</name>
    <name type="common">Parasitoid wasp</name>
    <dbReference type="NCBI Taxonomy" id="684658"/>
    <lineage>
        <taxon>Eukaryota</taxon>
        <taxon>Metazoa</taxon>
        <taxon>Ecdysozoa</taxon>
        <taxon>Arthropoda</taxon>
        <taxon>Hexapoda</taxon>
        <taxon>Insecta</taxon>
        <taxon>Pterygota</taxon>
        <taxon>Neoptera</taxon>
        <taxon>Endopterygota</taxon>
        <taxon>Hymenoptera</taxon>
        <taxon>Apocrita</taxon>
        <taxon>Ichneumonoidea</taxon>
        <taxon>Braconidae</taxon>
        <taxon>Aphidiinae</taxon>
        <taxon>Aphidius</taxon>
    </lineage>
</organism>
<evidence type="ECO:0000313" key="1">
    <source>
        <dbReference type="EMBL" id="KAF7994326.1"/>
    </source>
</evidence>
<sequence>MINKKSEIKKLLSVFDEHLPKDSRVTIIFLIFSLLTPVPSIRLGKSTLRPPRENITENFLIHAVDEEDDLDAKLLKKKKFLEQFKLSNQPVVVVIGSDVKTIKKSIVVINNINYEAKSTLEAIDIAFKSFFSLQIKYPEIAENIWRAIQEKFYEIHVPGDKPLTSTITNLLSFLKQAAK</sequence>
<proteinExistence type="predicted"/>
<protein>
    <submittedName>
        <fullName evidence="1">Uncharacterized protein</fullName>
    </submittedName>
</protein>
<dbReference type="Proteomes" id="UP000639338">
    <property type="component" value="Unassembled WGS sequence"/>
</dbReference>
<comment type="caution">
    <text evidence="1">The sequence shown here is derived from an EMBL/GenBank/DDBJ whole genome shotgun (WGS) entry which is preliminary data.</text>
</comment>